<accession>A0A381N091</accession>
<dbReference type="Gene3D" id="3.40.50.1820">
    <property type="entry name" value="alpha/beta hydrolase"/>
    <property type="match status" value="1"/>
</dbReference>
<sequence>MTFGLPLHVETLGPDPDSGVDSIVLVHGYGGSSFSWRYWTPLLAKRAHVVLVDMKGFGSAPKPDDGQYGPGHQAELIFRLILQADLQRVTLIGHSLGGGVALGLALRLLDSEPGRLKRLILVASAAYKQRLPPFVALAKYRRLASTALRILGTRFVIRHVLKSIVFDASAVSDDQVLGYAEPLSSLEAHRALIDTALAIVPPDLGKMTARFEELDVPTLVLWGRQDRVVPLWVGERLADQLPDASLEVLENCGHMPAEELPEESWEVLRRFLDHRS</sequence>
<reference evidence="2" key="1">
    <citation type="submission" date="2018-05" db="EMBL/GenBank/DDBJ databases">
        <authorList>
            <person name="Lanie J.A."/>
            <person name="Ng W.-L."/>
            <person name="Kazmierczak K.M."/>
            <person name="Andrzejewski T.M."/>
            <person name="Davidsen T.M."/>
            <person name="Wayne K.J."/>
            <person name="Tettelin H."/>
            <person name="Glass J.I."/>
            <person name="Rusch D."/>
            <person name="Podicherti R."/>
            <person name="Tsui H.-C.T."/>
            <person name="Winkler M.E."/>
        </authorList>
    </citation>
    <scope>NUCLEOTIDE SEQUENCE</scope>
</reference>
<evidence type="ECO:0000313" key="2">
    <source>
        <dbReference type="EMBL" id="SUZ47909.1"/>
    </source>
</evidence>
<dbReference type="SUPFAM" id="SSF53474">
    <property type="entry name" value="alpha/beta-Hydrolases"/>
    <property type="match status" value="1"/>
</dbReference>
<feature type="domain" description="AB hydrolase-1" evidence="1">
    <location>
        <begin position="23"/>
        <end position="263"/>
    </location>
</feature>
<dbReference type="EMBL" id="UINC01000042">
    <property type="protein sequence ID" value="SUZ47909.1"/>
    <property type="molecule type" value="Genomic_DNA"/>
</dbReference>
<dbReference type="InterPro" id="IPR029058">
    <property type="entry name" value="AB_hydrolase_fold"/>
</dbReference>
<protein>
    <recommendedName>
        <fullName evidence="1">AB hydrolase-1 domain-containing protein</fullName>
    </recommendedName>
</protein>
<dbReference type="PRINTS" id="PR00111">
    <property type="entry name" value="ABHYDROLASE"/>
</dbReference>
<dbReference type="AlphaFoldDB" id="A0A381N091"/>
<evidence type="ECO:0000259" key="1">
    <source>
        <dbReference type="Pfam" id="PF12697"/>
    </source>
</evidence>
<gene>
    <name evidence="2" type="ORF">METZ01_LOCUS763</name>
</gene>
<name>A0A381N091_9ZZZZ</name>
<dbReference type="InterPro" id="IPR000073">
    <property type="entry name" value="AB_hydrolase_1"/>
</dbReference>
<dbReference type="Pfam" id="PF12697">
    <property type="entry name" value="Abhydrolase_6"/>
    <property type="match status" value="1"/>
</dbReference>
<dbReference type="PANTHER" id="PTHR43689">
    <property type="entry name" value="HYDROLASE"/>
    <property type="match status" value="1"/>
</dbReference>
<organism evidence="2">
    <name type="scientific">marine metagenome</name>
    <dbReference type="NCBI Taxonomy" id="408172"/>
    <lineage>
        <taxon>unclassified sequences</taxon>
        <taxon>metagenomes</taxon>
        <taxon>ecological metagenomes</taxon>
    </lineage>
</organism>
<proteinExistence type="predicted"/>
<dbReference type="PANTHER" id="PTHR43689:SF8">
    <property type="entry name" value="ALPHA_BETA-HYDROLASES SUPERFAMILY PROTEIN"/>
    <property type="match status" value="1"/>
</dbReference>